<feature type="compositionally biased region" description="Polar residues" evidence="2">
    <location>
        <begin position="33"/>
        <end position="50"/>
    </location>
</feature>
<keyword evidence="1" id="KW-0175">Coiled coil</keyword>
<comment type="caution">
    <text evidence="3">The sequence shown here is derived from an EMBL/GenBank/DDBJ whole genome shotgun (WGS) entry which is preliminary data.</text>
</comment>
<keyword evidence="4" id="KW-1185">Reference proteome</keyword>
<feature type="compositionally biased region" description="Low complexity" evidence="2">
    <location>
        <begin position="14"/>
        <end position="30"/>
    </location>
</feature>
<evidence type="ECO:0000256" key="2">
    <source>
        <dbReference type="SAM" id="MobiDB-lite"/>
    </source>
</evidence>
<organism evidence="3 4">
    <name type="scientific">Sphaceloma murrayae</name>
    <dbReference type="NCBI Taxonomy" id="2082308"/>
    <lineage>
        <taxon>Eukaryota</taxon>
        <taxon>Fungi</taxon>
        <taxon>Dikarya</taxon>
        <taxon>Ascomycota</taxon>
        <taxon>Pezizomycotina</taxon>
        <taxon>Dothideomycetes</taxon>
        <taxon>Dothideomycetidae</taxon>
        <taxon>Myriangiales</taxon>
        <taxon>Elsinoaceae</taxon>
        <taxon>Sphaceloma</taxon>
    </lineage>
</organism>
<protein>
    <submittedName>
        <fullName evidence="3">Uncharacterized protein</fullName>
    </submittedName>
</protein>
<feature type="region of interest" description="Disordered" evidence="2">
    <location>
        <begin position="198"/>
        <end position="224"/>
    </location>
</feature>
<dbReference type="Proteomes" id="UP000243797">
    <property type="component" value="Unassembled WGS sequence"/>
</dbReference>
<sequence>MPSVFASTTSRKPAANTAAANTAAANTAAARSAQPSPKKSPNDSSASSLTLPEATKQIAFLSKQLRYQQSKRAEDALEYKQRLTHANQANDRLQESVSNLETLLAASKATDSRCQCFTTGAEDIMADMGDGSAWSSLRAEAPTFVPLTLGIPQQQPRASPWNHPPGRRVPRPDYTAYESIGCSRGHRQPSHPELLLSSEELPPTARPSPYGAIGGHRPRSSQQQPQAIYHLPSWLLQDDPAWPSPSAFLGPGHQHRDSAVHLTGLGAAVPAPAAAPLRPSRSSSLSVSPSSNAPLSTPPSPDLQTATFLPGLADHRLPLAFEHPPWIRYPNLHRTTSDPLHPKPIRPGKRSILRNGTAGLQCRDEKPSTIITDPVSVSEEDKMAALSLAKRVLGGRVMVDELEIRERGQRKVWIRRAALEVEKGYRRDRGEVTEAVVVERMDPKVRFASFVSF</sequence>
<evidence type="ECO:0000256" key="1">
    <source>
        <dbReference type="SAM" id="Coils"/>
    </source>
</evidence>
<accession>A0A2K1QG80</accession>
<dbReference type="EMBL" id="NKHZ01000089">
    <property type="protein sequence ID" value="PNS13872.1"/>
    <property type="molecule type" value="Genomic_DNA"/>
</dbReference>
<feature type="region of interest" description="Disordered" evidence="2">
    <location>
        <begin position="1"/>
        <end position="51"/>
    </location>
</feature>
<gene>
    <name evidence="3" type="ORF">CAC42_1363</name>
</gene>
<proteinExistence type="predicted"/>
<dbReference type="InParanoid" id="A0A2K1QG80"/>
<name>A0A2K1QG80_9PEZI</name>
<reference evidence="3 4" key="1">
    <citation type="submission" date="2017-06" db="EMBL/GenBank/DDBJ databases">
        <title>Draft genome sequence of a variant of Elsinoe murrayae.</title>
        <authorList>
            <person name="Cheng Q."/>
        </authorList>
    </citation>
    <scope>NUCLEOTIDE SEQUENCE [LARGE SCALE GENOMIC DNA]</scope>
    <source>
        <strain evidence="3 4">CQ-2017a</strain>
    </source>
</reference>
<feature type="compositionally biased region" description="Polar residues" evidence="2">
    <location>
        <begin position="1"/>
        <end position="11"/>
    </location>
</feature>
<feature type="region of interest" description="Disordered" evidence="2">
    <location>
        <begin position="272"/>
        <end position="307"/>
    </location>
</feature>
<evidence type="ECO:0000313" key="4">
    <source>
        <dbReference type="Proteomes" id="UP000243797"/>
    </source>
</evidence>
<feature type="compositionally biased region" description="Low complexity" evidence="2">
    <location>
        <begin position="272"/>
        <end position="295"/>
    </location>
</feature>
<dbReference type="AlphaFoldDB" id="A0A2K1QG80"/>
<feature type="coiled-coil region" evidence="1">
    <location>
        <begin position="76"/>
        <end position="110"/>
    </location>
</feature>
<evidence type="ECO:0000313" key="3">
    <source>
        <dbReference type="EMBL" id="PNS13872.1"/>
    </source>
</evidence>